<sequence>MAAAILANSDSLSVAAESKVSTNSFSLNIDNNSRMLKSPDTEERNIFEFADDVVKMATLKLWVNTGKTDDFVKEALGIEKQLTGAALKNHPKFKILDEFLEMLDAKKVAAWLNKDTPTAEVWVTLGLDKLTKEQLKESDGLRTYIRYATKLDDEIWNHRRASFEPEISSAAELAVKVQIWAKADRPSWYVFEMMGKNAMPGNPNREYYKIFQKLVAKRQHAKKLRLRQS</sequence>
<evidence type="ECO:0000313" key="1">
    <source>
        <dbReference type="EMBL" id="GMF55029.1"/>
    </source>
</evidence>
<comment type="caution">
    <text evidence="1">The sequence shown here is derived from an EMBL/GenBank/DDBJ whole genome shotgun (WGS) entry which is preliminary data.</text>
</comment>
<evidence type="ECO:0000313" key="2">
    <source>
        <dbReference type="Proteomes" id="UP001165121"/>
    </source>
</evidence>
<reference evidence="1" key="1">
    <citation type="submission" date="2023-04" db="EMBL/GenBank/DDBJ databases">
        <title>Phytophthora fragariaefolia NBRC 109709.</title>
        <authorList>
            <person name="Ichikawa N."/>
            <person name="Sato H."/>
            <person name="Tonouchi N."/>
        </authorList>
    </citation>
    <scope>NUCLEOTIDE SEQUENCE</scope>
    <source>
        <strain evidence="1">NBRC 109709</strain>
    </source>
</reference>
<dbReference type="AlphaFoldDB" id="A0A9W6Y865"/>
<dbReference type="OrthoDB" id="97973at2759"/>
<dbReference type="Proteomes" id="UP001165121">
    <property type="component" value="Unassembled WGS sequence"/>
</dbReference>
<protein>
    <submittedName>
        <fullName evidence="1">Unnamed protein product</fullName>
    </submittedName>
</protein>
<organism evidence="1 2">
    <name type="scientific">Phytophthora fragariaefolia</name>
    <dbReference type="NCBI Taxonomy" id="1490495"/>
    <lineage>
        <taxon>Eukaryota</taxon>
        <taxon>Sar</taxon>
        <taxon>Stramenopiles</taxon>
        <taxon>Oomycota</taxon>
        <taxon>Peronosporomycetes</taxon>
        <taxon>Peronosporales</taxon>
        <taxon>Peronosporaceae</taxon>
        <taxon>Phytophthora</taxon>
    </lineage>
</organism>
<gene>
    <name evidence="1" type="ORF">Pfra01_002306800</name>
</gene>
<proteinExistence type="predicted"/>
<accession>A0A9W6Y865</accession>
<name>A0A9W6Y865_9STRA</name>
<keyword evidence="2" id="KW-1185">Reference proteome</keyword>
<dbReference type="EMBL" id="BSXT01003646">
    <property type="protein sequence ID" value="GMF55029.1"/>
    <property type="molecule type" value="Genomic_DNA"/>
</dbReference>